<dbReference type="Proteomes" id="UP000541444">
    <property type="component" value="Unassembled WGS sequence"/>
</dbReference>
<evidence type="ECO:0000313" key="3">
    <source>
        <dbReference type="Proteomes" id="UP000541444"/>
    </source>
</evidence>
<keyword evidence="3" id="KW-1185">Reference proteome</keyword>
<name>A0A7J7P974_9MAGN</name>
<gene>
    <name evidence="2" type="ORF">GIB67_032638</name>
</gene>
<dbReference type="PANTHER" id="PTHR37078">
    <property type="entry name" value="NODULE CYSTEINE-RICH (NCR) SECRETED PEPTIDE"/>
    <property type="match status" value="1"/>
</dbReference>
<reference evidence="2 3" key="1">
    <citation type="journal article" date="2020" name="IScience">
        <title>Genome Sequencing of the Endangered Kingdonia uniflora (Circaeasteraceae, Ranunculales) Reveals Potential Mechanisms of Evolutionary Specialization.</title>
        <authorList>
            <person name="Sun Y."/>
            <person name="Deng T."/>
            <person name="Zhang A."/>
            <person name="Moore M.J."/>
            <person name="Landis J.B."/>
            <person name="Lin N."/>
            <person name="Zhang H."/>
            <person name="Zhang X."/>
            <person name="Huang J."/>
            <person name="Zhang X."/>
            <person name="Sun H."/>
            <person name="Wang H."/>
        </authorList>
    </citation>
    <scope>NUCLEOTIDE SEQUENCE [LARGE SCALE GENOMIC DNA]</scope>
    <source>
        <strain evidence="2">TB1705</strain>
        <tissue evidence="2">Leaf</tissue>
    </source>
</reference>
<dbReference type="EMBL" id="JACGCM010000129">
    <property type="protein sequence ID" value="KAF6176015.1"/>
    <property type="molecule type" value="Genomic_DNA"/>
</dbReference>
<dbReference type="PANTHER" id="PTHR37078:SF4">
    <property type="entry name" value="PROTEIN, PUTATIVE-RELATED"/>
    <property type="match status" value="1"/>
</dbReference>
<evidence type="ECO:0000256" key="1">
    <source>
        <dbReference type="SAM" id="SignalP"/>
    </source>
</evidence>
<comment type="caution">
    <text evidence="2">The sequence shown here is derived from an EMBL/GenBank/DDBJ whole genome shotgun (WGS) entry which is preliminary data.</text>
</comment>
<evidence type="ECO:0000313" key="2">
    <source>
        <dbReference type="EMBL" id="KAF6176015.1"/>
    </source>
</evidence>
<dbReference type="OrthoDB" id="754109at2759"/>
<organism evidence="2 3">
    <name type="scientific">Kingdonia uniflora</name>
    <dbReference type="NCBI Taxonomy" id="39325"/>
    <lineage>
        <taxon>Eukaryota</taxon>
        <taxon>Viridiplantae</taxon>
        <taxon>Streptophyta</taxon>
        <taxon>Embryophyta</taxon>
        <taxon>Tracheophyta</taxon>
        <taxon>Spermatophyta</taxon>
        <taxon>Magnoliopsida</taxon>
        <taxon>Ranunculales</taxon>
        <taxon>Circaeasteraceae</taxon>
        <taxon>Kingdonia</taxon>
    </lineage>
</organism>
<dbReference type="AlphaFoldDB" id="A0A7J7P974"/>
<feature type="chain" id="PRO_5029774711" evidence="1">
    <location>
        <begin position="23"/>
        <end position="77"/>
    </location>
</feature>
<accession>A0A7J7P974</accession>
<protein>
    <submittedName>
        <fullName evidence="2">Uncharacterized protein</fullName>
    </submittedName>
</protein>
<sequence>MVFSKSFISFVVALMIVSQLESTTCVEGRPLVSLDLRRFATLGMICKCCDGVGGECRSISKGDNSCSKLECKPWKFS</sequence>
<feature type="signal peptide" evidence="1">
    <location>
        <begin position="1"/>
        <end position="22"/>
    </location>
</feature>
<proteinExistence type="predicted"/>
<keyword evidence="1" id="KW-0732">Signal</keyword>